<dbReference type="PIRSF" id="PIRSF000097">
    <property type="entry name" value="AKR"/>
    <property type="match status" value="1"/>
</dbReference>
<feature type="binding site" evidence="5">
    <location>
        <position position="76"/>
    </location>
    <ligand>
        <name>substrate</name>
    </ligand>
</feature>
<keyword evidence="3" id="KW-0560">Oxidoreductase</keyword>
<sequence>MGYRLVDTASSYRNESAIGSALQAAFSNNSSKLRRDDVWITSKLAPKEQGFEGATAAVGRSLRALQTDYIDLYLVHWPGVSGAAPESPEHRRCREGSWKALETLYNQGTLRAIGVSNYTVRHLEEMKEYAEILPMVNQCELHPLCTQQELLRYCRDNGIVFTAYASLGESALLGPNTGIVELEDTAARRADITRAQALLLWGLHRGAAVIPKASSAEHLRENLAVLGLGLSADELAVLDSIDSKYHRHFCWNPSTIA</sequence>
<evidence type="ECO:0000256" key="6">
    <source>
        <dbReference type="PIRSR" id="PIRSR000097-3"/>
    </source>
</evidence>
<dbReference type="GO" id="GO:0016616">
    <property type="term" value="F:oxidoreductase activity, acting on the CH-OH group of donors, NAD or NADP as acceptor"/>
    <property type="evidence" value="ECO:0007669"/>
    <property type="project" value="UniProtKB-ARBA"/>
</dbReference>
<dbReference type="InterPro" id="IPR018170">
    <property type="entry name" value="Aldo/ket_reductase_CS"/>
</dbReference>
<dbReference type="PRINTS" id="PR00069">
    <property type="entry name" value="ALDKETRDTASE"/>
</dbReference>
<protein>
    <recommendedName>
        <fullName evidence="7">NADP-dependent oxidoreductase domain-containing protein</fullName>
    </recommendedName>
</protein>
<organism evidence="8 9">
    <name type="scientific">Coemansia biformis</name>
    <dbReference type="NCBI Taxonomy" id="1286918"/>
    <lineage>
        <taxon>Eukaryota</taxon>
        <taxon>Fungi</taxon>
        <taxon>Fungi incertae sedis</taxon>
        <taxon>Zoopagomycota</taxon>
        <taxon>Kickxellomycotina</taxon>
        <taxon>Kickxellomycetes</taxon>
        <taxon>Kickxellales</taxon>
        <taxon>Kickxellaceae</taxon>
        <taxon>Coemansia</taxon>
    </lineage>
</organism>
<accession>A0A9W7YHB6</accession>
<keyword evidence="9" id="KW-1185">Reference proteome</keyword>
<dbReference type="InterPro" id="IPR036812">
    <property type="entry name" value="NAD(P)_OxRdtase_dom_sf"/>
</dbReference>
<evidence type="ECO:0000256" key="5">
    <source>
        <dbReference type="PIRSR" id="PIRSR000097-2"/>
    </source>
</evidence>
<dbReference type="PANTHER" id="PTHR43827:SF3">
    <property type="entry name" value="NADP-DEPENDENT OXIDOREDUCTASE DOMAIN-CONTAINING PROTEIN"/>
    <property type="match status" value="1"/>
</dbReference>
<evidence type="ECO:0000313" key="8">
    <source>
        <dbReference type="EMBL" id="KAJ1733297.1"/>
    </source>
</evidence>
<comment type="caution">
    <text evidence="8">The sequence shown here is derived from an EMBL/GenBank/DDBJ whole genome shotgun (WGS) entry which is preliminary data.</text>
</comment>
<keyword evidence="2" id="KW-0521">NADP</keyword>
<evidence type="ECO:0000256" key="1">
    <source>
        <dbReference type="ARBA" id="ARBA00007905"/>
    </source>
</evidence>
<dbReference type="Gene3D" id="3.20.20.100">
    <property type="entry name" value="NADP-dependent oxidoreductase domain"/>
    <property type="match status" value="1"/>
</dbReference>
<feature type="active site" description="Proton donor" evidence="4">
    <location>
        <position position="12"/>
    </location>
</feature>
<dbReference type="Proteomes" id="UP001143981">
    <property type="component" value="Unassembled WGS sequence"/>
</dbReference>
<gene>
    <name evidence="8" type="ORF">LPJ61_001638</name>
</gene>
<evidence type="ECO:0000256" key="4">
    <source>
        <dbReference type="PIRSR" id="PIRSR000097-1"/>
    </source>
</evidence>
<dbReference type="PROSITE" id="PS00798">
    <property type="entry name" value="ALDOKETO_REDUCTASE_1"/>
    <property type="match status" value="1"/>
</dbReference>
<feature type="domain" description="NADP-dependent oxidoreductase" evidence="7">
    <location>
        <begin position="2"/>
        <end position="242"/>
    </location>
</feature>
<name>A0A9W7YHB6_9FUNG</name>
<dbReference type="PANTHER" id="PTHR43827">
    <property type="entry name" value="2,5-DIKETO-D-GLUCONIC ACID REDUCTASE"/>
    <property type="match status" value="1"/>
</dbReference>
<evidence type="ECO:0000313" key="9">
    <source>
        <dbReference type="Proteomes" id="UP001143981"/>
    </source>
</evidence>
<comment type="similarity">
    <text evidence="1">Belongs to the aldo/keto reductase family.</text>
</comment>
<dbReference type="InterPro" id="IPR020471">
    <property type="entry name" value="AKR"/>
</dbReference>
<dbReference type="EMBL" id="JANBOI010000150">
    <property type="protein sequence ID" value="KAJ1733297.1"/>
    <property type="molecule type" value="Genomic_DNA"/>
</dbReference>
<dbReference type="Pfam" id="PF00248">
    <property type="entry name" value="Aldo_ket_red"/>
    <property type="match status" value="1"/>
</dbReference>
<feature type="site" description="Lowers pKa of active site Tyr" evidence="6">
    <location>
        <position position="43"/>
    </location>
</feature>
<proteinExistence type="inferred from homology"/>
<evidence type="ECO:0000256" key="2">
    <source>
        <dbReference type="ARBA" id="ARBA00022857"/>
    </source>
</evidence>
<evidence type="ECO:0000256" key="3">
    <source>
        <dbReference type="ARBA" id="ARBA00023002"/>
    </source>
</evidence>
<dbReference type="OrthoDB" id="416253at2759"/>
<reference evidence="8" key="1">
    <citation type="submission" date="2022-07" db="EMBL/GenBank/DDBJ databases">
        <title>Phylogenomic reconstructions and comparative analyses of Kickxellomycotina fungi.</title>
        <authorList>
            <person name="Reynolds N.K."/>
            <person name="Stajich J.E."/>
            <person name="Barry K."/>
            <person name="Grigoriev I.V."/>
            <person name="Crous P."/>
            <person name="Smith M.E."/>
        </authorList>
    </citation>
    <scope>NUCLEOTIDE SEQUENCE</scope>
    <source>
        <strain evidence="8">BCRC 34381</strain>
    </source>
</reference>
<dbReference type="SUPFAM" id="SSF51430">
    <property type="entry name" value="NAD(P)-linked oxidoreductase"/>
    <property type="match status" value="1"/>
</dbReference>
<evidence type="ECO:0000259" key="7">
    <source>
        <dbReference type="Pfam" id="PF00248"/>
    </source>
</evidence>
<dbReference type="InterPro" id="IPR023210">
    <property type="entry name" value="NADP_OxRdtase_dom"/>
</dbReference>
<dbReference type="AlphaFoldDB" id="A0A9W7YHB6"/>